<dbReference type="Pfam" id="PF04932">
    <property type="entry name" value="Wzy_C"/>
    <property type="match status" value="1"/>
</dbReference>
<comment type="subcellular location">
    <subcellularLocation>
        <location evidence="1">Membrane</location>
        <topology evidence="1">Multi-pass membrane protein</topology>
    </subcellularLocation>
</comment>
<evidence type="ECO:0000256" key="5">
    <source>
        <dbReference type="SAM" id="MobiDB-lite"/>
    </source>
</evidence>
<dbReference type="EMBL" id="CP042807">
    <property type="protein sequence ID" value="QEE23270.1"/>
    <property type="molecule type" value="Genomic_DNA"/>
</dbReference>
<feature type="transmembrane region" description="Helical" evidence="6">
    <location>
        <begin position="81"/>
        <end position="100"/>
    </location>
</feature>
<dbReference type="GO" id="GO:0016874">
    <property type="term" value="F:ligase activity"/>
    <property type="evidence" value="ECO:0007669"/>
    <property type="project" value="UniProtKB-KW"/>
</dbReference>
<feature type="domain" description="O-antigen ligase-related" evidence="7">
    <location>
        <begin position="240"/>
        <end position="362"/>
    </location>
</feature>
<evidence type="ECO:0000313" key="8">
    <source>
        <dbReference type="EMBL" id="QEE23270.1"/>
    </source>
</evidence>
<feature type="transmembrane region" description="Helical" evidence="6">
    <location>
        <begin position="350"/>
        <end position="369"/>
    </location>
</feature>
<feature type="transmembrane region" description="Helical" evidence="6">
    <location>
        <begin position="168"/>
        <end position="188"/>
    </location>
</feature>
<sequence length="439" mass="48037">MWQRSEKIGRTGMRVNGQGTWSPPAVSEAGVDGSSSGPKSRMNNLRQLLPGRGEAVLGLGIGWMMIGMLVMPSGVSYNPGRLYQISLILLLYVPALYLLLRRRAAVWRELWSQPAFRVFLLLLAWATASLGWAQLQRPGDEFGRILSVALFVLGCHLWAGERPQRMRVLLTLVGWGMALCALVYSVMFLRTTPSPDDSRIAGSGVIATANYAAAAMGAACVWLAQLPQRRRAGSIACLVAVASLLVFVALTQSRSVWLALATCAVLTPLWQRRRATLAVALGVFVLAVVALAWRPEVLMDRGASYRPQILVKALHMIALHPWVGLGQGTDFVIKVGGQHLTHSHNVLTQAAIMLGLPGMLVMVVMWGLVAWSGWRHRGAPLGRVVLGLWVYASVALQFDMPQLLDSPRPGWLLIWLPFALALGLEARDHARREPPARVH</sequence>
<evidence type="ECO:0000256" key="4">
    <source>
        <dbReference type="ARBA" id="ARBA00023136"/>
    </source>
</evidence>
<keyword evidence="3 6" id="KW-1133">Transmembrane helix</keyword>
<evidence type="ECO:0000259" key="7">
    <source>
        <dbReference type="Pfam" id="PF04932"/>
    </source>
</evidence>
<dbReference type="PANTHER" id="PTHR37422">
    <property type="entry name" value="TEICHURONIC ACID BIOSYNTHESIS PROTEIN TUAE"/>
    <property type="match status" value="1"/>
</dbReference>
<accession>A0A5B9DYN3</accession>
<feature type="transmembrane region" description="Helical" evidence="6">
    <location>
        <begin position="115"/>
        <end position="135"/>
    </location>
</feature>
<feature type="transmembrane region" description="Helical" evidence="6">
    <location>
        <begin position="255"/>
        <end position="270"/>
    </location>
</feature>
<feature type="transmembrane region" description="Helical" evidence="6">
    <location>
        <begin position="231"/>
        <end position="249"/>
    </location>
</feature>
<feature type="transmembrane region" description="Helical" evidence="6">
    <location>
        <begin position="141"/>
        <end position="159"/>
    </location>
</feature>
<keyword evidence="8" id="KW-0436">Ligase</keyword>
<dbReference type="KEGG" id="rgl:CS053_01230"/>
<name>A0A5B9DYN3_9GAMM</name>
<evidence type="ECO:0000256" key="2">
    <source>
        <dbReference type="ARBA" id="ARBA00022692"/>
    </source>
</evidence>
<dbReference type="PANTHER" id="PTHR37422:SF13">
    <property type="entry name" value="LIPOPOLYSACCHARIDE BIOSYNTHESIS PROTEIN PA4999-RELATED"/>
    <property type="match status" value="1"/>
</dbReference>
<dbReference type="InterPro" id="IPR007016">
    <property type="entry name" value="O-antigen_ligase-rel_domated"/>
</dbReference>
<dbReference type="AlphaFoldDB" id="A0A5B9DYN3"/>
<dbReference type="GO" id="GO:0016020">
    <property type="term" value="C:membrane"/>
    <property type="evidence" value="ECO:0007669"/>
    <property type="project" value="UniProtKB-SubCell"/>
</dbReference>
<evidence type="ECO:0000256" key="1">
    <source>
        <dbReference type="ARBA" id="ARBA00004141"/>
    </source>
</evidence>
<dbReference type="InterPro" id="IPR051533">
    <property type="entry name" value="WaaL-like"/>
</dbReference>
<feature type="transmembrane region" description="Helical" evidence="6">
    <location>
        <begin position="200"/>
        <end position="224"/>
    </location>
</feature>
<organism evidence="8 9">
    <name type="scientific">Rhodanobacter glycinis</name>
    <dbReference type="NCBI Taxonomy" id="582702"/>
    <lineage>
        <taxon>Bacteria</taxon>
        <taxon>Pseudomonadati</taxon>
        <taxon>Pseudomonadota</taxon>
        <taxon>Gammaproteobacteria</taxon>
        <taxon>Lysobacterales</taxon>
        <taxon>Rhodanobacteraceae</taxon>
        <taxon>Rhodanobacter</taxon>
    </lineage>
</organism>
<keyword evidence="2 6" id="KW-0812">Transmembrane</keyword>
<feature type="transmembrane region" description="Helical" evidence="6">
    <location>
        <begin position="381"/>
        <end position="398"/>
    </location>
</feature>
<gene>
    <name evidence="8" type="ORF">CS053_01230</name>
</gene>
<dbReference type="Proteomes" id="UP000321807">
    <property type="component" value="Chromosome"/>
</dbReference>
<feature type="transmembrane region" description="Helical" evidence="6">
    <location>
        <begin position="55"/>
        <end position="75"/>
    </location>
</feature>
<reference evidence="8 9" key="1">
    <citation type="submission" date="2019-08" db="EMBL/GenBank/DDBJ databases">
        <title>Complete genome sequence of Rhodanobacter glycinis strain T01E-68 isolated from tomato root.</title>
        <authorList>
            <person name="Weon H.-Y."/>
            <person name="Lee S.A."/>
        </authorList>
    </citation>
    <scope>NUCLEOTIDE SEQUENCE [LARGE SCALE GENOMIC DNA]</scope>
    <source>
        <strain evidence="8 9">T01E-68</strain>
    </source>
</reference>
<evidence type="ECO:0000313" key="9">
    <source>
        <dbReference type="Proteomes" id="UP000321807"/>
    </source>
</evidence>
<feature type="compositionally biased region" description="Polar residues" evidence="5">
    <location>
        <begin position="33"/>
        <end position="42"/>
    </location>
</feature>
<feature type="transmembrane region" description="Helical" evidence="6">
    <location>
        <begin position="277"/>
        <end position="293"/>
    </location>
</feature>
<feature type="region of interest" description="Disordered" evidence="5">
    <location>
        <begin position="13"/>
        <end position="42"/>
    </location>
</feature>
<protein>
    <submittedName>
        <fullName evidence="8">O-antigen ligase family protein</fullName>
    </submittedName>
</protein>
<proteinExistence type="predicted"/>
<keyword evidence="4 6" id="KW-0472">Membrane</keyword>
<evidence type="ECO:0000256" key="6">
    <source>
        <dbReference type="SAM" id="Phobius"/>
    </source>
</evidence>
<evidence type="ECO:0000256" key="3">
    <source>
        <dbReference type="ARBA" id="ARBA00022989"/>
    </source>
</evidence>